<keyword evidence="1" id="KW-1133">Transmembrane helix</keyword>
<evidence type="ECO:0000259" key="2">
    <source>
        <dbReference type="Pfam" id="PF01757"/>
    </source>
</evidence>
<dbReference type="EMBL" id="JAQQFN010000019">
    <property type="protein sequence ID" value="MFL9886093.1"/>
    <property type="molecule type" value="Genomic_DNA"/>
</dbReference>
<keyword evidence="3" id="KW-0808">Transferase</keyword>
<feature type="transmembrane region" description="Helical" evidence="1">
    <location>
        <begin position="197"/>
        <end position="213"/>
    </location>
</feature>
<dbReference type="InterPro" id="IPR002656">
    <property type="entry name" value="Acyl_transf_3_dom"/>
</dbReference>
<dbReference type="PANTHER" id="PTHR23028:SF131">
    <property type="entry name" value="BLR2367 PROTEIN"/>
    <property type="match status" value="1"/>
</dbReference>
<name>A0ABW8ZUT4_9BURK</name>
<dbReference type="RefSeq" id="WP_408329898.1">
    <property type="nucleotide sequence ID" value="NZ_JAQQFH010000012.1"/>
</dbReference>
<organism evidence="3 4">
    <name type="scientific">Paraburkholderia agricolaris</name>
    <dbReference type="NCBI Taxonomy" id="2152888"/>
    <lineage>
        <taxon>Bacteria</taxon>
        <taxon>Pseudomonadati</taxon>
        <taxon>Pseudomonadota</taxon>
        <taxon>Betaproteobacteria</taxon>
        <taxon>Burkholderiales</taxon>
        <taxon>Burkholderiaceae</taxon>
        <taxon>Paraburkholderia</taxon>
    </lineage>
</organism>
<feature type="transmembrane region" description="Helical" evidence="1">
    <location>
        <begin position="244"/>
        <end position="263"/>
    </location>
</feature>
<feature type="transmembrane region" description="Helical" evidence="1">
    <location>
        <begin position="83"/>
        <end position="104"/>
    </location>
</feature>
<reference evidence="3 4" key="1">
    <citation type="journal article" date="2024" name="Chem. Sci.">
        <title>Discovery of megapolipeptins by genome mining of a Burkholderiales bacteria collection.</title>
        <authorList>
            <person name="Paulo B.S."/>
            <person name="Recchia M.J.J."/>
            <person name="Lee S."/>
            <person name="Fergusson C.H."/>
            <person name="Romanowski S.B."/>
            <person name="Hernandez A."/>
            <person name="Krull N."/>
            <person name="Liu D.Y."/>
            <person name="Cavanagh H."/>
            <person name="Bos A."/>
            <person name="Gray C.A."/>
            <person name="Murphy B.T."/>
            <person name="Linington R.G."/>
            <person name="Eustaquio A.S."/>
        </authorList>
    </citation>
    <scope>NUCLEOTIDE SEQUENCE [LARGE SCALE GENOMIC DNA]</scope>
    <source>
        <strain evidence="3 4">RL16-012-BIC-B</strain>
    </source>
</reference>
<dbReference type="PANTHER" id="PTHR23028">
    <property type="entry name" value="ACETYLTRANSFERASE"/>
    <property type="match status" value="1"/>
</dbReference>
<feature type="transmembrane region" description="Helical" evidence="1">
    <location>
        <begin position="12"/>
        <end position="32"/>
    </location>
</feature>
<evidence type="ECO:0000313" key="3">
    <source>
        <dbReference type="EMBL" id="MFL9886093.1"/>
    </source>
</evidence>
<protein>
    <submittedName>
        <fullName evidence="3">Acyltransferase</fullName>
    </submittedName>
</protein>
<proteinExistence type="predicted"/>
<keyword evidence="3" id="KW-0012">Acyltransferase</keyword>
<accession>A0ABW8ZUT4</accession>
<keyword evidence="4" id="KW-1185">Reference proteome</keyword>
<dbReference type="Pfam" id="PF01757">
    <property type="entry name" value="Acyl_transf_3"/>
    <property type="match status" value="1"/>
</dbReference>
<feature type="domain" description="Acyltransferase 3" evidence="2">
    <location>
        <begin position="10"/>
        <end position="334"/>
    </location>
</feature>
<sequence length="358" mass="40255">MIDRYKRLPSLTAGRGIAALMVAAFHASLVWPGSLSPIVGFGWLGVTFFFILSGFVLTWSLADQRSYSEFMIQRIARIYPVHIVCLSISLGSFLVFLNPLAGYVGTVRGTVLQLFLLHDFIPGHPEIRQAWNGVSWSLSAEFFFYLFAPFIIRHLTSLKTYTLLNVGASLYIIHVSIGVVAHTLHADRVGDFMQYHPIAYLPMFVYGIIGAILMRRGVRIHASIVLTLLLFVPVVAYCFRFGDINPIVMMALSIPAFLAFILDQARRDSEAKSTFLAHSLFEKVGEISFSLYMVHALLLGVIHHTFKVLKLPYHPTLFTFAFLLMSLLAAYLMYEIVEKPMRRLVLSRFISKPKAAAA</sequence>
<feature type="transmembrane region" description="Helical" evidence="1">
    <location>
        <begin position="134"/>
        <end position="152"/>
    </location>
</feature>
<feature type="transmembrane region" description="Helical" evidence="1">
    <location>
        <begin position="164"/>
        <end position="185"/>
    </location>
</feature>
<dbReference type="Proteomes" id="UP001629249">
    <property type="component" value="Unassembled WGS sequence"/>
</dbReference>
<gene>
    <name evidence="3" type="ORF">PQR66_23845</name>
</gene>
<feature type="transmembrane region" description="Helical" evidence="1">
    <location>
        <begin position="220"/>
        <end position="238"/>
    </location>
</feature>
<dbReference type="InterPro" id="IPR050879">
    <property type="entry name" value="Acyltransferase_3"/>
</dbReference>
<keyword evidence="1" id="KW-0472">Membrane</keyword>
<feature type="transmembrane region" description="Helical" evidence="1">
    <location>
        <begin position="38"/>
        <end position="62"/>
    </location>
</feature>
<evidence type="ECO:0000256" key="1">
    <source>
        <dbReference type="SAM" id="Phobius"/>
    </source>
</evidence>
<feature type="transmembrane region" description="Helical" evidence="1">
    <location>
        <begin position="284"/>
        <end position="306"/>
    </location>
</feature>
<comment type="caution">
    <text evidence="3">The sequence shown here is derived from an EMBL/GenBank/DDBJ whole genome shotgun (WGS) entry which is preliminary data.</text>
</comment>
<keyword evidence="1" id="KW-0812">Transmembrane</keyword>
<evidence type="ECO:0000313" key="4">
    <source>
        <dbReference type="Proteomes" id="UP001629249"/>
    </source>
</evidence>
<dbReference type="GO" id="GO:0016746">
    <property type="term" value="F:acyltransferase activity"/>
    <property type="evidence" value="ECO:0007669"/>
    <property type="project" value="UniProtKB-KW"/>
</dbReference>
<feature type="transmembrane region" description="Helical" evidence="1">
    <location>
        <begin position="312"/>
        <end position="334"/>
    </location>
</feature>